<protein>
    <submittedName>
        <fullName evidence="9">Uncharacterized protein</fullName>
    </submittedName>
</protein>
<dbReference type="SUPFAM" id="SSF46689">
    <property type="entry name" value="Homeodomain-like"/>
    <property type="match status" value="1"/>
</dbReference>
<evidence type="ECO:0000256" key="6">
    <source>
        <dbReference type="ARBA" id="ARBA00023242"/>
    </source>
</evidence>
<comment type="subcellular location">
    <subcellularLocation>
        <location evidence="1">Nucleus</location>
    </subcellularLocation>
</comment>
<evidence type="ECO:0000256" key="5">
    <source>
        <dbReference type="ARBA" id="ARBA00023163"/>
    </source>
</evidence>
<dbReference type="Proteomes" id="UP000825729">
    <property type="component" value="Unassembled WGS sequence"/>
</dbReference>
<evidence type="ECO:0000256" key="3">
    <source>
        <dbReference type="ARBA" id="ARBA00023015"/>
    </source>
</evidence>
<evidence type="ECO:0000256" key="1">
    <source>
        <dbReference type="ARBA" id="ARBA00004123"/>
    </source>
</evidence>
<gene>
    <name evidence="9" type="ORF">H6P81_012429</name>
</gene>
<keyword evidence="4" id="KW-0238">DNA-binding</keyword>
<dbReference type="PANTHER" id="PTHR47994">
    <property type="entry name" value="F14D16.11-RELATED"/>
    <property type="match status" value="1"/>
</dbReference>
<reference evidence="9 10" key="1">
    <citation type="submission" date="2021-07" db="EMBL/GenBank/DDBJ databases">
        <title>The Aristolochia fimbriata genome: insights into angiosperm evolution, floral development and chemical biosynthesis.</title>
        <authorList>
            <person name="Jiao Y."/>
        </authorList>
    </citation>
    <scope>NUCLEOTIDE SEQUENCE [LARGE SCALE GENOMIC DNA]</scope>
    <source>
        <strain evidence="9">IBCAS-2021</strain>
        <tissue evidence="9">Leaf</tissue>
    </source>
</reference>
<dbReference type="InterPro" id="IPR001005">
    <property type="entry name" value="SANT/Myb"/>
</dbReference>
<dbReference type="InterPro" id="IPR017930">
    <property type="entry name" value="Myb_dom"/>
</dbReference>
<dbReference type="PANTHER" id="PTHR47994:SF5">
    <property type="entry name" value="F14D16.11-RELATED"/>
    <property type="match status" value="1"/>
</dbReference>
<dbReference type="PROSITE" id="PS51294">
    <property type="entry name" value="HTH_MYB"/>
    <property type="match status" value="1"/>
</dbReference>
<organism evidence="9 10">
    <name type="scientific">Aristolochia fimbriata</name>
    <name type="common">White veined hardy Dutchman's pipe vine</name>
    <dbReference type="NCBI Taxonomy" id="158543"/>
    <lineage>
        <taxon>Eukaryota</taxon>
        <taxon>Viridiplantae</taxon>
        <taxon>Streptophyta</taxon>
        <taxon>Embryophyta</taxon>
        <taxon>Tracheophyta</taxon>
        <taxon>Spermatophyta</taxon>
        <taxon>Magnoliopsida</taxon>
        <taxon>Magnoliidae</taxon>
        <taxon>Piperales</taxon>
        <taxon>Aristolochiaceae</taxon>
        <taxon>Aristolochia</taxon>
    </lineage>
</organism>
<dbReference type="FunFam" id="1.10.10.60:FF:000394">
    <property type="entry name" value="MYB transcription factor"/>
    <property type="match status" value="1"/>
</dbReference>
<keyword evidence="3" id="KW-0805">Transcription regulation</keyword>
<sequence length="211" mass="24088">MEENQIIQLHARLGNRWSKIAAHFPGRTDNEIKNHWNTRIKKKLKQLGVDPVTHKPIEQPNEVQKMEQLCHSNISPVVEKMNHPEVKPSSETPYYKEEEVQEEKPAGTFAVGLESIQSTSSCALVNNSYDILWDGLVEEMKLQPDHPSSCSSSFSLEDNPHPYMVQDSSSDQMVNSKPYWAETTVDYISSFYGLNSLDDDFYLGNNHDGYL</sequence>
<name>A0AAV7ED30_ARIFI</name>
<keyword evidence="10" id="KW-1185">Reference proteome</keyword>
<dbReference type="Pfam" id="PF00249">
    <property type="entry name" value="Myb_DNA-binding"/>
    <property type="match status" value="1"/>
</dbReference>
<dbReference type="PROSITE" id="PS50090">
    <property type="entry name" value="MYB_LIKE"/>
    <property type="match status" value="1"/>
</dbReference>
<dbReference type="GO" id="GO:0005634">
    <property type="term" value="C:nucleus"/>
    <property type="evidence" value="ECO:0007669"/>
    <property type="project" value="UniProtKB-SubCell"/>
</dbReference>
<feature type="domain" description="HTH myb-type" evidence="8">
    <location>
        <begin position="1"/>
        <end position="44"/>
    </location>
</feature>
<comment type="caution">
    <text evidence="9">The sequence shown here is derived from an EMBL/GenBank/DDBJ whole genome shotgun (WGS) entry which is preliminary data.</text>
</comment>
<dbReference type="CDD" id="cd00167">
    <property type="entry name" value="SANT"/>
    <property type="match status" value="1"/>
</dbReference>
<dbReference type="InterPro" id="IPR009057">
    <property type="entry name" value="Homeodomain-like_sf"/>
</dbReference>
<keyword evidence="5" id="KW-0804">Transcription</keyword>
<feature type="domain" description="Myb-like" evidence="7">
    <location>
        <begin position="1"/>
        <end position="40"/>
    </location>
</feature>
<evidence type="ECO:0000256" key="4">
    <source>
        <dbReference type="ARBA" id="ARBA00023125"/>
    </source>
</evidence>
<evidence type="ECO:0000259" key="7">
    <source>
        <dbReference type="PROSITE" id="PS50090"/>
    </source>
</evidence>
<evidence type="ECO:0000313" key="9">
    <source>
        <dbReference type="EMBL" id="KAG9446301.1"/>
    </source>
</evidence>
<dbReference type="InterPro" id="IPR015495">
    <property type="entry name" value="Myb_TF_plants"/>
</dbReference>
<dbReference type="AlphaFoldDB" id="A0AAV7ED30"/>
<keyword evidence="2" id="KW-0677">Repeat</keyword>
<proteinExistence type="predicted"/>
<accession>A0AAV7ED30</accession>
<dbReference type="SMART" id="SM00717">
    <property type="entry name" value="SANT"/>
    <property type="match status" value="1"/>
</dbReference>
<evidence type="ECO:0000313" key="10">
    <source>
        <dbReference type="Proteomes" id="UP000825729"/>
    </source>
</evidence>
<evidence type="ECO:0000256" key="2">
    <source>
        <dbReference type="ARBA" id="ARBA00022737"/>
    </source>
</evidence>
<keyword evidence="6" id="KW-0539">Nucleus</keyword>
<dbReference type="EMBL" id="JAINDJ010000005">
    <property type="protein sequence ID" value="KAG9446301.1"/>
    <property type="molecule type" value="Genomic_DNA"/>
</dbReference>
<evidence type="ECO:0000259" key="8">
    <source>
        <dbReference type="PROSITE" id="PS51294"/>
    </source>
</evidence>
<dbReference type="Gene3D" id="1.10.10.60">
    <property type="entry name" value="Homeodomain-like"/>
    <property type="match status" value="1"/>
</dbReference>
<dbReference type="GO" id="GO:0000976">
    <property type="term" value="F:transcription cis-regulatory region binding"/>
    <property type="evidence" value="ECO:0007669"/>
    <property type="project" value="UniProtKB-ARBA"/>
</dbReference>